<dbReference type="Pfam" id="PF14291">
    <property type="entry name" value="DUF4371"/>
    <property type="match status" value="1"/>
</dbReference>
<reference evidence="3" key="1">
    <citation type="journal article" date="2014" name="Science">
        <title>Ancient hybridizations among the ancestral genomes of bread wheat.</title>
        <authorList>
            <consortium name="International Wheat Genome Sequencing Consortium,"/>
            <person name="Marcussen T."/>
            <person name="Sandve S.R."/>
            <person name="Heier L."/>
            <person name="Spannagl M."/>
            <person name="Pfeifer M."/>
            <person name="Jakobsen K.S."/>
            <person name="Wulff B.B."/>
            <person name="Steuernagel B."/>
            <person name="Mayer K.F."/>
            <person name="Olsen O.A."/>
        </authorList>
    </citation>
    <scope>NUCLEOTIDE SEQUENCE [LARGE SCALE GENOMIC DNA]</scope>
    <source>
        <strain evidence="3">cv. AL8/78</strain>
    </source>
</reference>
<sequence>VRDFLAEHDPVVGKAMGKDAAQNALMVAPQVQKDISEGFAHVIVQSILKEVHNNVFCLLVDESRDVSCKEQMAVALRYVDSSGDSKESFVGLVHVKETTSSYLKSSIDSLFAKYKLSYNQVRVSNFFSMISTLLNVVGGSSKRRDMIRDITLQRKDQDIVNAMKCVQSTRTVLDELRENGWDTLVGEVHVFCEKHDIIEFDMEEAYVNPKKRRQITGITNKHHYQVDCFNDVFDWLVQELDNRFSETSSNLLVWIL</sequence>
<proteinExistence type="predicted"/>
<protein>
    <recommendedName>
        <fullName evidence="1">DUF4371 domain-containing protein</fullName>
    </recommendedName>
</protein>
<dbReference type="InterPro" id="IPR025398">
    <property type="entry name" value="DUF4371"/>
</dbReference>
<keyword evidence="3" id="KW-1185">Reference proteome</keyword>
<dbReference type="InterPro" id="IPR055298">
    <property type="entry name" value="AtLOH3-like"/>
</dbReference>
<dbReference type="Gramene" id="AET4Gv20357700.2">
    <property type="protein sequence ID" value="AET4Gv20357700.2"/>
    <property type="gene ID" value="AET4Gv20357700"/>
</dbReference>
<reference evidence="2" key="4">
    <citation type="submission" date="2019-03" db="UniProtKB">
        <authorList>
            <consortium name="EnsemblPlants"/>
        </authorList>
    </citation>
    <scope>IDENTIFICATION</scope>
</reference>
<reference evidence="2" key="5">
    <citation type="journal article" date="2021" name="G3 (Bethesda)">
        <title>Aegilops tauschii genome assembly Aet v5.0 features greater sequence contiguity and improved annotation.</title>
        <authorList>
            <person name="Wang L."/>
            <person name="Zhu T."/>
            <person name="Rodriguez J.C."/>
            <person name="Deal K.R."/>
            <person name="Dubcovsky J."/>
            <person name="McGuire P.E."/>
            <person name="Lux T."/>
            <person name="Spannagl M."/>
            <person name="Mayer K.F.X."/>
            <person name="Baldrich P."/>
            <person name="Meyers B.C."/>
            <person name="Huo N."/>
            <person name="Gu Y.Q."/>
            <person name="Zhou H."/>
            <person name="Devos K.M."/>
            <person name="Bennetzen J.L."/>
            <person name="Unver T."/>
            <person name="Budak H."/>
            <person name="Gulick P.J."/>
            <person name="Galiba G."/>
            <person name="Kalapos B."/>
            <person name="Nelson D.R."/>
            <person name="Li P."/>
            <person name="You F.M."/>
            <person name="Luo M.C."/>
            <person name="Dvorak J."/>
        </authorList>
    </citation>
    <scope>NUCLEOTIDE SEQUENCE [LARGE SCALE GENOMIC DNA]</scope>
    <source>
        <strain evidence="2">cv. AL8/78</strain>
    </source>
</reference>
<organism evidence="2 3">
    <name type="scientific">Aegilops tauschii subsp. strangulata</name>
    <name type="common">Goatgrass</name>
    <dbReference type="NCBI Taxonomy" id="200361"/>
    <lineage>
        <taxon>Eukaryota</taxon>
        <taxon>Viridiplantae</taxon>
        <taxon>Streptophyta</taxon>
        <taxon>Embryophyta</taxon>
        <taxon>Tracheophyta</taxon>
        <taxon>Spermatophyta</taxon>
        <taxon>Magnoliopsida</taxon>
        <taxon>Liliopsida</taxon>
        <taxon>Poales</taxon>
        <taxon>Poaceae</taxon>
        <taxon>BOP clade</taxon>
        <taxon>Pooideae</taxon>
        <taxon>Triticodae</taxon>
        <taxon>Triticeae</taxon>
        <taxon>Triticinae</taxon>
        <taxon>Aegilops</taxon>
    </lineage>
</organism>
<evidence type="ECO:0000259" key="1">
    <source>
        <dbReference type="Pfam" id="PF14291"/>
    </source>
</evidence>
<dbReference type="EnsemblPlants" id="AET4Gv20357700.2">
    <property type="protein sequence ID" value="AET4Gv20357700.2"/>
    <property type="gene ID" value="AET4Gv20357700"/>
</dbReference>
<evidence type="ECO:0000313" key="2">
    <source>
        <dbReference type="EnsemblPlants" id="AET4Gv20357700.2"/>
    </source>
</evidence>
<name>A0A453HYG8_AEGTS</name>
<dbReference type="PANTHER" id="PTHR11697">
    <property type="entry name" value="GENERAL TRANSCRIPTION FACTOR 2-RELATED ZINC FINGER PROTEIN"/>
    <property type="match status" value="1"/>
</dbReference>
<dbReference type="AlphaFoldDB" id="A0A453HYG8"/>
<feature type="domain" description="DUF4371" evidence="1">
    <location>
        <begin position="5"/>
        <end position="124"/>
    </location>
</feature>
<accession>A0A453HYG8</accession>
<dbReference type="Proteomes" id="UP000015105">
    <property type="component" value="Chromosome 4D"/>
</dbReference>
<evidence type="ECO:0000313" key="3">
    <source>
        <dbReference type="Proteomes" id="UP000015105"/>
    </source>
</evidence>
<dbReference type="PANTHER" id="PTHR11697:SF230">
    <property type="entry name" value="ZINC FINGER, MYM DOMAIN CONTAINING 1"/>
    <property type="match status" value="1"/>
</dbReference>
<reference evidence="3" key="2">
    <citation type="journal article" date="2017" name="Nat. Plants">
        <title>The Aegilops tauschii genome reveals multiple impacts of transposons.</title>
        <authorList>
            <person name="Zhao G."/>
            <person name="Zou C."/>
            <person name="Li K."/>
            <person name="Wang K."/>
            <person name="Li T."/>
            <person name="Gao L."/>
            <person name="Zhang X."/>
            <person name="Wang H."/>
            <person name="Yang Z."/>
            <person name="Liu X."/>
            <person name="Jiang W."/>
            <person name="Mao L."/>
            <person name="Kong X."/>
            <person name="Jiao Y."/>
            <person name="Jia J."/>
        </authorList>
    </citation>
    <scope>NUCLEOTIDE SEQUENCE [LARGE SCALE GENOMIC DNA]</scope>
    <source>
        <strain evidence="3">cv. AL8/78</strain>
    </source>
</reference>
<reference evidence="2" key="3">
    <citation type="journal article" date="2017" name="Nature">
        <title>Genome sequence of the progenitor of the wheat D genome Aegilops tauschii.</title>
        <authorList>
            <person name="Luo M.C."/>
            <person name="Gu Y.Q."/>
            <person name="Puiu D."/>
            <person name="Wang H."/>
            <person name="Twardziok S.O."/>
            <person name="Deal K.R."/>
            <person name="Huo N."/>
            <person name="Zhu T."/>
            <person name="Wang L."/>
            <person name="Wang Y."/>
            <person name="McGuire P.E."/>
            <person name="Liu S."/>
            <person name="Long H."/>
            <person name="Ramasamy R.K."/>
            <person name="Rodriguez J.C."/>
            <person name="Van S.L."/>
            <person name="Yuan L."/>
            <person name="Wang Z."/>
            <person name="Xia Z."/>
            <person name="Xiao L."/>
            <person name="Anderson O.D."/>
            <person name="Ouyang S."/>
            <person name="Liang Y."/>
            <person name="Zimin A.V."/>
            <person name="Pertea G."/>
            <person name="Qi P."/>
            <person name="Bennetzen J.L."/>
            <person name="Dai X."/>
            <person name="Dawson M.W."/>
            <person name="Muller H.G."/>
            <person name="Kugler K."/>
            <person name="Rivarola-Duarte L."/>
            <person name="Spannagl M."/>
            <person name="Mayer K.F.X."/>
            <person name="Lu F.H."/>
            <person name="Bevan M.W."/>
            <person name="Leroy P."/>
            <person name="Li P."/>
            <person name="You F.M."/>
            <person name="Sun Q."/>
            <person name="Liu Z."/>
            <person name="Lyons E."/>
            <person name="Wicker T."/>
            <person name="Salzberg S.L."/>
            <person name="Devos K.M."/>
            <person name="Dvorak J."/>
        </authorList>
    </citation>
    <scope>NUCLEOTIDE SEQUENCE [LARGE SCALE GENOMIC DNA]</scope>
    <source>
        <strain evidence="2">cv. AL8/78</strain>
    </source>
</reference>